<name>A0A6B9D4Q9_9VIRU</name>
<keyword evidence="3" id="KW-1185">Reference proteome</keyword>
<dbReference type="Proteomes" id="UP000502592">
    <property type="component" value="Segment"/>
</dbReference>
<dbReference type="RefSeq" id="YP_010087286.1">
    <property type="nucleotide sequence ID" value="NC_055527.1"/>
</dbReference>
<protein>
    <submittedName>
        <fullName evidence="2">Putative structural protein</fullName>
    </submittedName>
</protein>
<evidence type="ECO:0000313" key="3">
    <source>
        <dbReference type="Proteomes" id="UP000502592"/>
    </source>
</evidence>
<dbReference type="KEGG" id="vg:65102550"/>
<evidence type="ECO:0000313" key="2">
    <source>
        <dbReference type="EMBL" id="QGW62418.1"/>
    </source>
</evidence>
<accession>A0A6B9D4Q9</accession>
<sequence>MAEHTHDATIRPNTHTGDSQHRYSVLTRNTQPDPFQRNTALASQQMDLTNRHSTSHCAPLVQTSNTETRDNGTTIPIPDTQLVHQNDTAFRFTKQSYQNYRASTHHHGTYSRHYTTVARNKHAYYRRHYSAKPYSKQRTILHVPLPANHTYQRGRITSTTDKGSIHTRAPSTIRPDFGCRIEDNTRGWNSELKPQTEDVPDGHLHATYSNDNCHIDITCNDTQSCMNIPKCCTLM</sequence>
<dbReference type="EMBL" id="MN049932">
    <property type="protein sequence ID" value="QGW62418.1"/>
    <property type="molecule type" value="Genomic_DNA"/>
</dbReference>
<organism evidence="2 3">
    <name type="scientific">Syngnathus scovelli chapparvovirus</name>
    <dbReference type="NCBI Taxonomy" id="2662396"/>
    <lineage>
        <taxon>Viruses</taxon>
        <taxon>Monodnaviria</taxon>
        <taxon>Shotokuvirae</taxon>
        <taxon>Cossaviricota</taxon>
        <taxon>Quintoviricetes</taxon>
        <taxon>Piccovirales</taxon>
        <taxon>Parvoviridae</taxon>
        <taxon>Hamaparvovirinae</taxon>
        <taxon>Ichtchaphamaparvovirus</taxon>
        <taxon>Ichtchaphamaparvovirus syngnathid1</taxon>
    </lineage>
</organism>
<proteinExistence type="predicted"/>
<reference evidence="2 3" key="1">
    <citation type="journal article" date="2019" name="Viruses">
        <title>An Ancient Lineage of Highly Divergent Parvoviruses Infects both Vertebrate and Invertebrate Hosts.</title>
        <authorList>
            <person name="Penzes J.J."/>
            <person name="de Souza W.M."/>
            <person name="Agbandje-McKenna M."/>
            <person name="Gifford R.J."/>
        </authorList>
    </citation>
    <scope>NUCLEOTIDE SEQUENCE [LARGE SCALE GENOMIC DNA]</scope>
</reference>
<feature type="region of interest" description="Disordered" evidence="1">
    <location>
        <begin position="1"/>
        <end position="23"/>
    </location>
</feature>
<dbReference type="GeneID" id="65102550"/>
<evidence type="ECO:0000256" key="1">
    <source>
        <dbReference type="SAM" id="MobiDB-lite"/>
    </source>
</evidence>